<gene>
    <name evidence="2" type="ORF">COU00_02020</name>
</gene>
<name>A0A2M6WMA8_9BACT</name>
<protein>
    <submittedName>
        <fullName evidence="2">Uncharacterized protein</fullName>
    </submittedName>
</protein>
<proteinExistence type="predicted"/>
<organism evidence="2 3">
    <name type="scientific">Candidatus Falkowbacteria bacterium CG10_big_fil_rev_8_21_14_0_10_43_11</name>
    <dbReference type="NCBI Taxonomy" id="1974568"/>
    <lineage>
        <taxon>Bacteria</taxon>
        <taxon>Candidatus Falkowiibacteriota</taxon>
    </lineage>
</organism>
<evidence type="ECO:0000313" key="3">
    <source>
        <dbReference type="Proteomes" id="UP000229335"/>
    </source>
</evidence>
<reference evidence="3" key="1">
    <citation type="submission" date="2017-09" db="EMBL/GenBank/DDBJ databases">
        <title>Depth-based differentiation of microbial function through sediment-hosted aquifers and enrichment of novel symbionts in the deep terrestrial subsurface.</title>
        <authorList>
            <person name="Probst A.J."/>
            <person name="Ladd B."/>
            <person name="Jarett J.K."/>
            <person name="Geller-Mcgrath D.E."/>
            <person name="Sieber C.M.K."/>
            <person name="Emerson J.B."/>
            <person name="Anantharaman K."/>
            <person name="Thomas B.C."/>
            <person name="Malmstrom R."/>
            <person name="Stieglmeier M."/>
            <person name="Klingl A."/>
            <person name="Woyke T."/>
            <person name="Ryan C.M."/>
            <person name="Banfield J.F."/>
        </authorList>
    </citation>
    <scope>NUCLEOTIDE SEQUENCE [LARGE SCALE GENOMIC DNA]</scope>
</reference>
<feature type="transmembrane region" description="Helical" evidence="1">
    <location>
        <begin position="16"/>
        <end position="36"/>
    </location>
</feature>
<keyword evidence="1" id="KW-1133">Transmembrane helix</keyword>
<dbReference type="EMBL" id="PFAS01000032">
    <property type="protein sequence ID" value="PIT93874.1"/>
    <property type="molecule type" value="Genomic_DNA"/>
</dbReference>
<evidence type="ECO:0000313" key="2">
    <source>
        <dbReference type="EMBL" id="PIT93874.1"/>
    </source>
</evidence>
<dbReference type="AlphaFoldDB" id="A0A2M6WMA8"/>
<sequence length="61" mass="7010">MPRLAHAYLDPGTGSYIIQVIIASVLGASFAVRHFWQNIKKFMPRIFLKNKKKYDGEEDAK</sequence>
<dbReference type="Proteomes" id="UP000229335">
    <property type="component" value="Unassembled WGS sequence"/>
</dbReference>
<evidence type="ECO:0000256" key="1">
    <source>
        <dbReference type="SAM" id="Phobius"/>
    </source>
</evidence>
<accession>A0A2M6WMA8</accession>
<keyword evidence="1" id="KW-0472">Membrane</keyword>
<keyword evidence="1" id="KW-0812">Transmembrane</keyword>
<comment type="caution">
    <text evidence="2">The sequence shown here is derived from an EMBL/GenBank/DDBJ whole genome shotgun (WGS) entry which is preliminary data.</text>
</comment>